<proteinExistence type="predicted"/>
<name>A0A974PJI8_9BACL</name>
<accession>A0A974PJI8</accession>
<keyword evidence="3" id="KW-1185">Reference proteome</keyword>
<evidence type="ECO:0000313" key="2">
    <source>
        <dbReference type="EMBL" id="QQZ64641.1"/>
    </source>
</evidence>
<organism evidence="2 3">
    <name type="scientific">Paenibacillus sonchi</name>
    <dbReference type="NCBI Taxonomy" id="373687"/>
    <lineage>
        <taxon>Bacteria</taxon>
        <taxon>Bacillati</taxon>
        <taxon>Bacillota</taxon>
        <taxon>Bacilli</taxon>
        <taxon>Bacillales</taxon>
        <taxon>Paenibacillaceae</taxon>
        <taxon>Paenibacillus</taxon>
        <taxon>Paenibacillus sonchi group</taxon>
    </lineage>
</organism>
<dbReference type="AlphaFoldDB" id="A0A974PJI8"/>
<protein>
    <submittedName>
        <fullName evidence="2">Uncharacterized protein</fullName>
    </submittedName>
</protein>
<dbReference type="Proteomes" id="UP000595841">
    <property type="component" value="Plasmid unnamed1"/>
</dbReference>
<gene>
    <name evidence="2" type="ORF">JI735_33885</name>
</gene>
<dbReference type="KEGG" id="pson:JI735_33885"/>
<keyword evidence="2" id="KW-0614">Plasmid</keyword>
<dbReference type="RefSeq" id="WP_039835518.1">
    <property type="nucleotide sequence ID" value="NZ_CP068596.1"/>
</dbReference>
<evidence type="ECO:0000313" key="3">
    <source>
        <dbReference type="Proteomes" id="UP000595841"/>
    </source>
</evidence>
<dbReference type="EMBL" id="CP068596">
    <property type="protein sequence ID" value="QQZ64641.1"/>
    <property type="molecule type" value="Genomic_DNA"/>
</dbReference>
<geneLocation type="plasmid" evidence="2 3">
    <name>unnamed1</name>
</geneLocation>
<evidence type="ECO:0000256" key="1">
    <source>
        <dbReference type="SAM" id="MobiDB-lite"/>
    </source>
</evidence>
<reference evidence="2 3" key="1">
    <citation type="submission" date="2021-01" db="EMBL/GenBank/DDBJ databases">
        <title>Whole genome sequence of Paenibacillus sonchi LMG 24727 for comparative genomics.</title>
        <authorList>
            <person name="Lee G."/>
            <person name="Kim M.-J."/>
            <person name="Lim K."/>
            <person name="Shin J.-H."/>
        </authorList>
    </citation>
    <scope>NUCLEOTIDE SEQUENCE [LARGE SCALE GENOMIC DNA]</scope>
    <source>
        <strain evidence="2 3">LMG 24727</strain>
        <plasmid evidence="2 3">unnamed1</plasmid>
    </source>
</reference>
<sequence length="508" mass="58882">MKRVFLVSDEEEFSDWIKEELKDYARVIRVIDNNDFFIQQWETSDAEIAIVLYSAIQSVESFTKAYMQITAKNSNVPFVFIHSSEGDESEDYHSLKELGMIWIEWHELDIGLIEKRLEAFFSIKELQSGITVVHSIQTVEDKQNHETGIEVSEQKEIVNEVSSQELHSKDLVTTDSLTQVELQDQQEFNIEIIENDGEIEEQLKNEALDEFMEFTDDTSSALEKENKSETLEENIEGPILKDEFFSPRSQKSRSKLNRPKLPSLPKHDEVKERIIITERIVGTVIIAIAGTCRGSGSTHNAIQISNFLRNDGYDVACVEMLDPDMGPPSFKFLGDGDGRQTKVEKGFHVNGIDFYKEVDSDQYVQIIQAQYQYVVIDLGQIITYVYEKPSEGKFFQEFLRSHLAILCTRPAVWDFPYLIPSIDKLLSHSWSKQINILINFTDAKRFDYFCSRFEPKVRKALQLKFHHNSFTPDPFEKDENSILSNLLNEVLPKIRKENRLFSFFKFNN</sequence>
<feature type="region of interest" description="Disordered" evidence="1">
    <location>
        <begin position="243"/>
        <end position="264"/>
    </location>
</feature>